<keyword evidence="1" id="KW-0472">Membrane</keyword>
<dbReference type="AlphaFoldDB" id="A0A0N4VHZ4"/>
<feature type="transmembrane region" description="Helical" evidence="1">
    <location>
        <begin position="48"/>
        <end position="69"/>
    </location>
</feature>
<dbReference type="EMBL" id="UXUI01010300">
    <property type="protein sequence ID" value="VDD95039.1"/>
    <property type="molecule type" value="Genomic_DNA"/>
</dbReference>
<keyword evidence="3" id="KW-1185">Reference proteome</keyword>
<keyword evidence="1" id="KW-1133">Transmembrane helix</keyword>
<evidence type="ECO:0000313" key="4">
    <source>
        <dbReference type="WBParaSite" id="EVEC_0001044501-mRNA-1"/>
    </source>
</evidence>
<evidence type="ECO:0000313" key="2">
    <source>
        <dbReference type="EMBL" id="VDD95039.1"/>
    </source>
</evidence>
<organism evidence="4">
    <name type="scientific">Enterobius vermicularis</name>
    <name type="common">Human pinworm</name>
    <dbReference type="NCBI Taxonomy" id="51028"/>
    <lineage>
        <taxon>Eukaryota</taxon>
        <taxon>Metazoa</taxon>
        <taxon>Ecdysozoa</taxon>
        <taxon>Nematoda</taxon>
        <taxon>Chromadorea</taxon>
        <taxon>Rhabditida</taxon>
        <taxon>Spirurina</taxon>
        <taxon>Oxyuridomorpha</taxon>
        <taxon>Oxyuroidea</taxon>
        <taxon>Oxyuridae</taxon>
        <taxon>Enterobius</taxon>
    </lineage>
</organism>
<proteinExistence type="predicted"/>
<feature type="transmembrane region" description="Helical" evidence="1">
    <location>
        <begin position="198"/>
        <end position="221"/>
    </location>
</feature>
<feature type="transmembrane region" description="Helical" evidence="1">
    <location>
        <begin position="105"/>
        <end position="125"/>
    </location>
</feature>
<reference evidence="2 3" key="2">
    <citation type="submission" date="2018-10" db="EMBL/GenBank/DDBJ databases">
        <authorList>
            <consortium name="Pathogen Informatics"/>
        </authorList>
    </citation>
    <scope>NUCLEOTIDE SEQUENCE [LARGE SCALE GENOMIC DNA]</scope>
</reference>
<evidence type="ECO:0000256" key="1">
    <source>
        <dbReference type="SAM" id="Phobius"/>
    </source>
</evidence>
<dbReference type="Proteomes" id="UP000274131">
    <property type="component" value="Unassembled WGS sequence"/>
</dbReference>
<keyword evidence="1" id="KW-0812">Transmembrane</keyword>
<dbReference type="WBParaSite" id="EVEC_0001044501-mRNA-1">
    <property type="protein sequence ID" value="EVEC_0001044501-mRNA-1"/>
    <property type="gene ID" value="EVEC_0001044501"/>
</dbReference>
<sequence>MQLFNVYGFTVNNNWQRRNFAANNYSNKIFYFFFLSHSYLMTEKQIKLLVLISVILIFTAPGVCFTRYINDIQASNEICPNDNFFPMNVDRWRNGVHFQHRGQNVWGQLAIVIIALLFALPPLGLSCMQMVTGSSISYAQICVSMISVIVFLVLGGVETWYATGFGHMGPLIRQIGGGQFSGCLGIPTCDIVFVVKGWAVSAAFLFLSAVLYIVDMIIQLLQRDK</sequence>
<name>A0A0N4VHZ4_ENTVE</name>
<protein>
    <submittedName>
        <fullName evidence="4">MARVEL domain-containing protein</fullName>
    </submittedName>
</protein>
<dbReference type="OrthoDB" id="5867060at2759"/>
<gene>
    <name evidence="2" type="ORF">EVEC_LOCUS9790</name>
</gene>
<accession>A0A0N4VHZ4</accession>
<evidence type="ECO:0000313" key="3">
    <source>
        <dbReference type="Proteomes" id="UP000274131"/>
    </source>
</evidence>
<dbReference type="STRING" id="51028.A0A0N4VHZ4"/>
<reference evidence="4" key="1">
    <citation type="submission" date="2017-02" db="UniProtKB">
        <authorList>
            <consortium name="WormBaseParasite"/>
        </authorList>
    </citation>
    <scope>IDENTIFICATION</scope>
</reference>
<feature type="transmembrane region" description="Helical" evidence="1">
    <location>
        <begin position="137"/>
        <end position="157"/>
    </location>
</feature>